<feature type="transmembrane region" description="Helical" evidence="1">
    <location>
        <begin position="160"/>
        <end position="182"/>
    </location>
</feature>
<feature type="transmembrane region" description="Helical" evidence="1">
    <location>
        <begin position="293"/>
        <end position="312"/>
    </location>
</feature>
<feature type="transmembrane region" description="Helical" evidence="1">
    <location>
        <begin position="34"/>
        <end position="55"/>
    </location>
</feature>
<gene>
    <name evidence="2" type="ORF">SAMN04488090_2449</name>
</gene>
<organism evidence="2 3">
    <name type="scientific">Siphonobacter aquaeclarae</name>
    <dbReference type="NCBI Taxonomy" id="563176"/>
    <lineage>
        <taxon>Bacteria</taxon>
        <taxon>Pseudomonadati</taxon>
        <taxon>Bacteroidota</taxon>
        <taxon>Cytophagia</taxon>
        <taxon>Cytophagales</taxon>
        <taxon>Cytophagaceae</taxon>
        <taxon>Siphonobacter</taxon>
    </lineage>
</organism>
<dbReference type="EMBL" id="FNGS01000004">
    <property type="protein sequence ID" value="SDM05525.1"/>
    <property type="molecule type" value="Genomic_DNA"/>
</dbReference>
<evidence type="ECO:0008006" key="4">
    <source>
        <dbReference type="Google" id="ProtNLM"/>
    </source>
</evidence>
<feature type="transmembrane region" description="Helical" evidence="1">
    <location>
        <begin position="222"/>
        <end position="240"/>
    </location>
</feature>
<proteinExistence type="predicted"/>
<reference evidence="2 3" key="1">
    <citation type="submission" date="2016-10" db="EMBL/GenBank/DDBJ databases">
        <authorList>
            <person name="de Groot N.N."/>
        </authorList>
    </citation>
    <scope>NUCLEOTIDE SEQUENCE [LARGE SCALE GENOMIC DNA]</scope>
    <source>
        <strain evidence="2 3">DSM 21668</strain>
    </source>
</reference>
<keyword evidence="1" id="KW-0472">Membrane</keyword>
<sequence>MQPIDTKDTVYAGYRYFLLAIDKFCAGRWWRERIWLLCLLLVFWHISPFFNFHYFDSPNWDAMEAQSRSLLTPIPANGDTHVEKMAFRLFIPAVAGFFGLDREGIFLGQILAGIVFLRLLIGLVFRLLDDKTATFFFAVGVTACYVCFSAFYDVFGRPDIYPYLFLLLALSWRNPVGIWLLCAAAEWSDERGLIHSTLVYLFWVLKEEPRPGFRQLIFPNKYAAAVALSWVSYLLIRFWLSHHAGFETGYSDVGHHVIFGNSRFYALATFSTFGANWLLIGLAVLLCLARMPIFGLALIVALGLNWLTSVLVFDINRSLSYSFTALPLALLVLSRHSGKSTIRIVCLFVAAFSLLQPQVVWDGHYHYLPPLPVRLVEVFLRP</sequence>
<evidence type="ECO:0000313" key="2">
    <source>
        <dbReference type="EMBL" id="SDM05525.1"/>
    </source>
</evidence>
<dbReference type="RefSeq" id="WP_093202290.1">
    <property type="nucleotide sequence ID" value="NZ_FNGS01000004.1"/>
</dbReference>
<protein>
    <recommendedName>
        <fullName evidence="4">Mannosyltransferase (PIG-V)</fullName>
    </recommendedName>
</protein>
<dbReference type="AlphaFoldDB" id="A0A1G9Q597"/>
<dbReference type="Proteomes" id="UP000198901">
    <property type="component" value="Unassembled WGS sequence"/>
</dbReference>
<feature type="transmembrane region" description="Helical" evidence="1">
    <location>
        <begin position="264"/>
        <end position="286"/>
    </location>
</feature>
<feature type="transmembrane region" description="Helical" evidence="1">
    <location>
        <begin position="106"/>
        <end position="128"/>
    </location>
</feature>
<accession>A0A1G9Q597</accession>
<keyword evidence="1" id="KW-0812">Transmembrane</keyword>
<feature type="transmembrane region" description="Helical" evidence="1">
    <location>
        <begin position="135"/>
        <end position="154"/>
    </location>
</feature>
<evidence type="ECO:0000313" key="3">
    <source>
        <dbReference type="Proteomes" id="UP000198901"/>
    </source>
</evidence>
<keyword evidence="3" id="KW-1185">Reference proteome</keyword>
<name>A0A1G9Q597_9BACT</name>
<evidence type="ECO:0000256" key="1">
    <source>
        <dbReference type="SAM" id="Phobius"/>
    </source>
</evidence>
<keyword evidence="1" id="KW-1133">Transmembrane helix</keyword>
<dbReference type="OrthoDB" id="928695at2"/>